<keyword evidence="2" id="KW-0808">Transferase</keyword>
<dbReference type="GO" id="GO:0008757">
    <property type="term" value="F:S-adenosylmethionine-dependent methyltransferase activity"/>
    <property type="evidence" value="ECO:0007669"/>
    <property type="project" value="InterPro"/>
</dbReference>
<dbReference type="Pfam" id="PF08241">
    <property type="entry name" value="Methyltransf_11"/>
    <property type="match status" value="1"/>
</dbReference>
<dbReference type="SUPFAM" id="SSF53335">
    <property type="entry name" value="S-adenosyl-L-methionine-dependent methyltransferases"/>
    <property type="match status" value="1"/>
</dbReference>
<gene>
    <name evidence="2" type="ORF">GV791_05850</name>
</gene>
<dbReference type="InterPro" id="IPR029063">
    <property type="entry name" value="SAM-dependent_MTases_sf"/>
</dbReference>
<evidence type="ECO:0000313" key="3">
    <source>
        <dbReference type="Proteomes" id="UP000471166"/>
    </source>
</evidence>
<sequence length="262" mass="28083">MSSDVAREYADPSGLRTRIETHARYSARRDDPIADVLSALALNGTEDLADIGCGDGRFLAELAASGHTGHLVGADIATPMAVAAAAVPGCHGVRADARRLPFAANAFDVLTARHLLHHVPEPLAALAEFRRITRPGGVVAVVVNHPRPYRSLMNLLARHGAGPAEGTIVDVHTETLPALLHDVFGDTGTRHHVDSELVFPEPEPLIRFAESLFTLCGFAPDHPERDSLRAAVANDIHAWFAADPSRCWREPKGYLVATATCP</sequence>
<keyword evidence="2" id="KW-0489">Methyltransferase</keyword>
<dbReference type="InterPro" id="IPR013216">
    <property type="entry name" value="Methyltransf_11"/>
</dbReference>
<evidence type="ECO:0000259" key="1">
    <source>
        <dbReference type="Pfam" id="PF08241"/>
    </source>
</evidence>
<comment type="caution">
    <text evidence="2">The sequence shown here is derived from an EMBL/GenBank/DDBJ whole genome shotgun (WGS) entry which is preliminary data.</text>
</comment>
<dbReference type="GO" id="GO:0032259">
    <property type="term" value="P:methylation"/>
    <property type="evidence" value="ECO:0007669"/>
    <property type="project" value="UniProtKB-KW"/>
</dbReference>
<protein>
    <submittedName>
        <fullName evidence="2">Class I SAM-dependent methyltransferase</fullName>
    </submittedName>
</protein>
<organism evidence="2 3">
    <name type="scientific">Nocardia cyriacigeorgica</name>
    <dbReference type="NCBI Taxonomy" id="135487"/>
    <lineage>
        <taxon>Bacteria</taxon>
        <taxon>Bacillati</taxon>
        <taxon>Actinomycetota</taxon>
        <taxon>Actinomycetes</taxon>
        <taxon>Mycobacteriales</taxon>
        <taxon>Nocardiaceae</taxon>
        <taxon>Nocardia</taxon>
    </lineage>
</organism>
<proteinExistence type="predicted"/>
<dbReference type="AlphaFoldDB" id="A0A6P1CL85"/>
<dbReference type="RefSeq" id="WP_163842378.1">
    <property type="nucleotide sequence ID" value="NZ_AP026975.1"/>
</dbReference>
<dbReference type="Proteomes" id="UP000471166">
    <property type="component" value="Unassembled WGS sequence"/>
</dbReference>
<name>A0A6P1CL85_9NOCA</name>
<dbReference type="PANTHER" id="PTHR43591">
    <property type="entry name" value="METHYLTRANSFERASE"/>
    <property type="match status" value="1"/>
</dbReference>
<dbReference type="EMBL" id="JAAGVB010000006">
    <property type="protein sequence ID" value="NEW32084.1"/>
    <property type="molecule type" value="Genomic_DNA"/>
</dbReference>
<accession>A0A6P1CL85</accession>
<feature type="domain" description="Methyltransferase type 11" evidence="1">
    <location>
        <begin position="50"/>
        <end position="140"/>
    </location>
</feature>
<reference evidence="2 3" key="1">
    <citation type="submission" date="2020-01" db="EMBL/GenBank/DDBJ databases">
        <title>Genetics and antimicrobial susceptibilities of Nocardia species isolated from the soil; a comparison with species isolated from humans.</title>
        <authorList>
            <person name="Carrasco G."/>
            <person name="Monzon S."/>
            <person name="Sansegundo M."/>
            <person name="Garcia E."/>
            <person name="Garrido N."/>
            <person name="Medina M.J."/>
            <person name="Villalon P."/>
            <person name="Ramirez-Arocha A.C."/>
            <person name="Jimenez P."/>
            <person name="Cuesta I."/>
            <person name="Valdezate S."/>
        </authorList>
    </citation>
    <scope>NUCLEOTIDE SEQUENCE [LARGE SCALE GENOMIC DNA]</scope>
    <source>
        <strain evidence="2 3">CNM20110626</strain>
    </source>
</reference>
<dbReference type="CDD" id="cd02440">
    <property type="entry name" value="AdoMet_MTases"/>
    <property type="match status" value="1"/>
</dbReference>
<evidence type="ECO:0000313" key="2">
    <source>
        <dbReference type="EMBL" id="NEW32084.1"/>
    </source>
</evidence>
<dbReference type="Gene3D" id="3.40.50.150">
    <property type="entry name" value="Vaccinia Virus protein VP39"/>
    <property type="match status" value="1"/>
</dbReference>